<protein>
    <recommendedName>
        <fullName evidence="3">PepSY-like beta-lactamase-inhibitor</fullName>
    </recommendedName>
</protein>
<evidence type="ECO:0000313" key="1">
    <source>
        <dbReference type="EMBL" id="GAA4144345.1"/>
    </source>
</evidence>
<dbReference type="EMBL" id="BAAAZI010000011">
    <property type="protein sequence ID" value="GAA4144345.1"/>
    <property type="molecule type" value="Genomic_DNA"/>
</dbReference>
<evidence type="ECO:0008006" key="3">
    <source>
        <dbReference type="Google" id="ProtNLM"/>
    </source>
</evidence>
<proteinExistence type="predicted"/>
<organism evidence="1 2">
    <name type="scientific">Sphingobacterium kyonggiense</name>
    <dbReference type="NCBI Taxonomy" id="714075"/>
    <lineage>
        <taxon>Bacteria</taxon>
        <taxon>Pseudomonadati</taxon>
        <taxon>Bacteroidota</taxon>
        <taxon>Sphingobacteriia</taxon>
        <taxon>Sphingobacteriales</taxon>
        <taxon>Sphingobacteriaceae</taxon>
        <taxon>Sphingobacterium</taxon>
    </lineage>
</organism>
<dbReference type="PROSITE" id="PS51257">
    <property type="entry name" value="PROKAR_LIPOPROTEIN"/>
    <property type="match status" value="1"/>
</dbReference>
<keyword evidence="2" id="KW-1185">Reference proteome</keyword>
<dbReference type="Proteomes" id="UP001500101">
    <property type="component" value="Unassembled WGS sequence"/>
</dbReference>
<comment type="caution">
    <text evidence="1">The sequence shown here is derived from an EMBL/GenBank/DDBJ whole genome shotgun (WGS) entry which is preliminary data.</text>
</comment>
<sequence>MKKNILYFLSIGLLLFASCNNSKKSDKQQQDSIPQVSMNNPEEIQQISEVISRFARAYLSQDNDKINALINPETGIAIIHRPGVADTYNIVDSIDFKNPVPAHYAYETFQNDQVLTFAPIPEFDCGKDKWTKIGFFCDTTAGTTHKPLETIAKFLAEFEEVKFDEAKKKEIEALENGAYRVILAQEKNSLIFHVKKFKNGWFVTILDRAYGSCDA</sequence>
<evidence type="ECO:0000313" key="2">
    <source>
        <dbReference type="Proteomes" id="UP001500101"/>
    </source>
</evidence>
<dbReference type="RefSeq" id="WP_344675306.1">
    <property type="nucleotide sequence ID" value="NZ_BAAAZI010000011.1"/>
</dbReference>
<gene>
    <name evidence="1" type="ORF">GCM10022216_27160</name>
</gene>
<accession>A0ABP7Z2T8</accession>
<reference evidence="2" key="1">
    <citation type="journal article" date="2019" name="Int. J. Syst. Evol. Microbiol.">
        <title>The Global Catalogue of Microorganisms (GCM) 10K type strain sequencing project: providing services to taxonomists for standard genome sequencing and annotation.</title>
        <authorList>
            <consortium name="The Broad Institute Genomics Platform"/>
            <consortium name="The Broad Institute Genome Sequencing Center for Infectious Disease"/>
            <person name="Wu L."/>
            <person name="Ma J."/>
        </authorList>
    </citation>
    <scope>NUCLEOTIDE SEQUENCE [LARGE SCALE GENOMIC DNA]</scope>
    <source>
        <strain evidence="2">JCM 16704</strain>
    </source>
</reference>
<name>A0ABP7Z2T8_9SPHI</name>